<dbReference type="PROSITE" id="PS50102">
    <property type="entry name" value="RRM"/>
    <property type="match status" value="1"/>
</dbReference>
<feature type="region of interest" description="Disordered" evidence="4">
    <location>
        <begin position="1014"/>
        <end position="1130"/>
    </location>
</feature>
<evidence type="ECO:0000259" key="6">
    <source>
        <dbReference type="PROSITE" id="PS50102"/>
    </source>
</evidence>
<name>A0A0C2YDA7_HEBCY</name>
<reference evidence="7 8" key="1">
    <citation type="submission" date="2014-04" db="EMBL/GenBank/DDBJ databases">
        <authorList>
            <consortium name="DOE Joint Genome Institute"/>
            <person name="Kuo A."/>
            <person name="Gay G."/>
            <person name="Dore J."/>
            <person name="Kohler A."/>
            <person name="Nagy L.G."/>
            <person name="Floudas D."/>
            <person name="Copeland A."/>
            <person name="Barry K.W."/>
            <person name="Cichocki N."/>
            <person name="Veneault-Fourrey C."/>
            <person name="LaButti K."/>
            <person name="Lindquist E.A."/>
            <person name="Lipzen A."/>
            <person name="Lundell T."/>
            <person name="Morin E."/>
            <person name="Murat C."/>
            <person name="Sun H."/>
            <person name="Tunlid A."/>
            <person name="Henrissat B."/>
            <person name="Grigoriev I.V."/>
            <person name="Hibbett D.S."/>
            <person name="Martin F."/>
            <person name="Nordberg H.P."/>
            <person name="Cantor M.N."/>
            <person name="Hua S.X."/>
        </authorList>
    </citation>
    <scope>NUCLEOTIDE SEQUENCE [LARGE SCALE GENOMIC DNA]</scope>
    <source>
        <strain evidence="8">h7</strain>
    </source>
</reference>
<dbReference type="InterPro" id="IPR035979">
    <property type="entry name" value="RBD_domain_sf"/>
</dbReference>
<keyword evidence="2 3" id="KW-0694">RNA-binding</keyword>
<dbReference type="InterPro" id="IPR000504">
    <property type="entry name" value="RRM_dom"/>
</dbReference>
<evidence type="ECO:0000313" key="8">
    <source>
        <dbReference type="Proteomes" id="UP000053424"/>
    </source>
</evidence>
<accession>A0A0C2YDA7</accession>
<dbReference type="OrthoDB" id="410044at2759"/>
<feature type="region of interest" description="Disordered" evidence="4">
    <location>
        <begin position="419"/>
        <end position="440"/>
    </location>
</feature>
<dbReference type="HOGENOM" id="CLU_009048_0_0_1"/>
<keyword evidence="5" id="KW-0812">Transmembrane</keyword>
<dbReference type="STRING" id="686832.A0A0C2YDA7"/>
<evidence type="ECO:0000256" key="1">
    <source>
        <dbReference type="ARBA" id="ARBA00022737"/>
    </source>
</evidence>
<feature type="compositionally biased region" description="Polar residues" evidence="4">
    <location>
        <begin position="782"/>
        <end position="793"/>
    </location>
</feature>
<dbReference type="Pfam" id="PF00076">
    <property type="entry name" value="RRM_1"/>
    <property type="match status" value="1"/>
</dbReference>
<dbReference type="InterPro" id="IPR012677">
    <property type="entry name" value="Nucleotide-bd_a/b_plait_sf"/>
</dbReference>
<sequence length="1130" mass="124383">MAFVRSPLLLASGDMERGEGRRNILIFSIILCLTYPIYIFSIPLYAPRHILLSHIPSSSPAPATGPFLDLPPSHTFSVMQSNDQSETSLSMKQSDDKLPHDASVFVGRSVVACRRGAQELMYDGSSSLPSNIDQGELTRLLLDHLSEHIQIKNIKVVRDSKGGVCAFVQCESAASAISLIQTLHSSTPKPFLGRVLRYEPARAFRTLLISYRAPTQLVRSRGNNGFNSPSNVINDEVDIELPTAMRIWKHRNSRFHSILYNLEAVQTEEGWDRHNSDDHVAFFHPLKFDEEALHSLASYFGCLEKFSPLQAENSGSDFEDEEIPMANAEQGTFPAPHCARRSPMMEKQCWELKWEHRDDCVSALMVKPARTSSTIALFISPLFQTLRRVPHLTVTWAHQPASIGPIGHPNYHHIPGSPHSPHVQRHVFSSPTSPSILRPRRDIGDSDYRFAATPEAAAAGQDFARPYDSTHCFPARQSTIESWAEEDCNISTNISSGKDAGSSFFDNEGMSRAAASRADSTQKKDSSLPGSDNSQEVGKVDYLSEATCIAGTDVKNLLELEGQELCMPQTPALDGLSITPRTAGSQFPITPTDCEAVVSQDAVQKGFQSRENGNSFRVPRPEREIDPTTLFVGGLEMFGPGAWDEEKVKNFFSRFGGLESVKVVRPVNSCAAFAFVKFNNPESPARAVFEEHNRVYEGRAMRVQLRDCNPSRNNWKYGRGRGRPHHNHPGAHRTFHFQPPYEGQSHAPISAARVDISHPANVSEIQLASLSDALPSSRLPRDSNTLGSSSTQFPALPLDVASSSKDSPPGEKYREWYDAPESPAHTPEPSSLGSSVSAAGLSFSAPPYPYPIPTGPYFPPPPWAHPYVPQTPFSVPYYPGYAIYPPATPQPQPPVTSPPTSEASGPATGPQHVWPHMGMYASYIPYPTVPPRPPLMEQGPQHPATQAPLIPTGFIQNEQGTLIAVYQPEALDQYLAGSGRVSASAAPRHPHVGLQSWGNATPFPYNMGGVEPAYNPHSTSHQSRFKSSGIPAAPSQQFSDYQQSPTPLRGTGSPFNTPPPLYRRQGSRRETQQNYTSLRHHNHLRTFNGRPSRGGGPIHNAGHTQPTAPEQDVGQLPMRNGEWNRWNGTR</sequence>
<dbReference type="Proteomes" id="UP000053424">
    <property type="component" value="Unassembled WGS sequence"/>
</dbReference>
<dbReference type="GO" id="GO:0003723">
    <property type="term" value="F:RNA binding"/>
    <property type="evidence" value="ECO:0007669"/>
    <property type="project" value="UniProtKB-UniRule"/>
</dbReference>
<feature type="transmembrane region" description="Helical" evidence="5">
    <location>
        <begin position="24"/>
        <end position="46"/>
    </location>
</feature>
<feature type="domain" description="RRM" evidence="6">
    <location>
        <begin position="628"/>
        <end position="708"/>
    </location>
</feature>
<feature type="region of interest" description="Disordered" evidence="4">
    <location>
        <begin position="888"/>
        <end position="909"/>
    </location>
</feature>
<feature type="compositionally biased region" description="Polar residues" evidence="4">
    <location>
        <begin position="1034"/>
        <end position="1046"/>
    </location>
</feature>
<keyword evidence="5" id="KW-0472">Membrane</keyword>
<keyword evidence="5" id="KW-1133">Transmembrane helix</keyword>
<reference evidence="8" key="2">
    <citation type="submission" date="2015-01" db="EMBL/GenBank/DDBJ databases">
        <title>Evolutionary Origins and Diversification of the Mycorrhizal Mutualists.</title>
        <authorList>
            <consortium name="DOE Joint Genome Institute"/>
            <consortium name="Mycorrhizal Genomics Consortium"/>
            <person name="Kohler A."/>
            <person name="Kuo A."/>
            <person name="Nagy L.G."/>
            <person name="Floudas D."/>
            <person name="Copeland A."/>
            <person name="Barry K.W."/>
            <person name="Cichocki N."/>
            <person name="Veneault-Fourrey C."/>
            <person name="LaButti K."/>
            <person name="Lindquist E.A."/>
            <person name="Lipzen A."/>
            <person name="Lundell T."/>
            <person name="Morin E."/>
            <person name="Murat C."/>
            <person name="Riley R."/>
            <person name="Ohm R."/>
            <person name="Sun H."/>
            <person name="Tunlid A."/>
            <person name="Henrissat B."/>
            <person name="Grigoriev I.V."/>
            <person name="Hibbett D.S."/>
            <person name="Martin F."/>
        </authorList>
    </citation>
    <scope>NUCLEOTIDE SEQUENCE [LARGE SCALE GENOMIC DNA]</scope>
    <source>
        <strain evidence="8">h7</strain>
    </source>
</reference>
<dbReference type="SUPFAM" id="SSF54928">
    <property type="entry name" value="RNA-binding domain, RBD"/>
    <property type="match status" value="2"/>
</dbReference>
<evidence type="ECO:0000256" key="4">
    <source>
        <dbReference type="SAM" id="MobiDB-lite"/>
    </source>
</evidence>
<evidence type="ECO:0000256" key="3">
    <source>
        <dbReference type="PROSITE-ProRule" id="PRU00176"/>
    </source>
</evidence>
<evidence type="ECO:0000256" key="2">
    <source>
        <dbReference type="ARBA" id="ARBA00022884"/>
    </source>
</evidence>
<dbReference type="Gene3D" id="3.30.70.330">
    <property type="match status" value="2"/>
</dbReference>
<feature type="compositionally biased region" description="Basic residues" evidence="4">
    <location>
        <begin position="718"/>
        <end position="735"/>
    </location>
</feature>
<feature type="region of interest" description="Disordered" evidence="4">
    <location>
        <begin position="775"/>
        <end position="836"/>
    </location>
</feature>
<dbReference type="SMART" id="SM00360">
    <property type="entry name" value="RRM"/>
    <property type="match status" value="2"/>
</dbReference>
<dbReference type="PANTHER" id="PTHR24012">
    <property type="entry name" value="RNA BINDING PROTEIN"/>
    <property type="match status" value="1"/>
</dbReference>
<dbReference type="CDD" id="cd00590">
    <property type="entry name" value="RRM_SF"/>
    <property type="match status" value="1"/>
</dbReference>
<keyword evidence="8" id="KW-1185">Reference proteome</keyword>
<feature type="region of interest" description="Disordered" evidence="4">
    <location>
        <begin position="711"/>
        <end position="744"/>
    </location>
</feature>
<protein>
    <recommendedName>
        <fullName evidence="6">RRM domain-containing protein</fullName>
    </recommendedName>
</protein>
<feature type="region of interest" description="Disordered" evidence="4">
    <location>
        <begin position="499"/>
        <end position="537"/>
    </location>
</feature>
<feature type="compositionally biased region" description="Pro residues" evidence="4">
    <location>
        <begin position="888"/>
        <end position="897"/>
    </location>
</feature>
<organism evidence="7 8">
    <name type="scientific">Hebeloma cylindrosporum</name>
    <dbReference type="NCBI Taxonomy" id="76867"/>
    <lineage>
        <taxon>Eukaryota</taxon>
        <taxon>Fungi</taxon>
        <taxon>Dikarya</taxon>
        <taxon>Basidiomycota</taxon>
        <taxon>Agaricomycotina</taxon>
        <taxon>Agaricomycetes</taxon>
        <taxon>Agaricomycetidae</taxon>
        <taxon>Agaricales</taxon>
        <taxon>Agaricineae</taxon>
        <taxon>Hymenogastraceae</taxon>
        <taxon>Hebeloma</taxon>
    </lineage>
</organism>
<gene>
    <name evidence="7" type="ORF">M413DRAFT_22392</name>
</gene>
<feature type="compositionally biased region" description="Basic and acidic residues" evidence="4">
    <location>
        <begin position="808"/>
        <end position="817"/>
    </location>
</feature>
<proteinExistence type="predicted"/>
<keyword evidence="1" id="KW-0677">Repeat</keyword>
<evidence type="ECO:0000313" key="7">
    <source>
        <dbReference type="EMBL" id="KIM47788.1"/>
    </source>
</evidence>
<evidence type="ECO:0000256" key="5">
    <source>
        <dbReference type="SAM" id="Phobius"/>
    </source>
</evidence>
<dbReference type="EMBL" id="KN831769">
    <property type="protein sequence ID" value="KIM47788.1"/>
    <property type="molecule type" value="Genomic_DNA"/>
</dbReference>
<dbReference type="AlphaFoldDB" id="A0A0C2YDA7"/>
<feature type="compositionally biased region" description="Polar residues" evidence="4">
    <location>
        <begin position="1016"/>
        <end position="1026"/>
    </location>
</feature>